<keyword evidence="3" id="KW-1185">Reference proteome</keyword>
<protein>
    <submittedName>
        <fullName evidence="2">Uncharacterized protein</fullName>
    </submittedName>
</protein>
<name>A0A8X7BAZ6_TRICX</name>
<dbReference type="EMBL" id="BMAU01021369">
    <property type="protein sequence ID" value="GFY24289.1"/>
    <property type="molecule type" value="Genomic_DNA"/>
</dbReference>
<evidence type="ECO:0000313" key="2">
    <source>
        <dbReference type="EMBL" id="GFY24289.1"/>
    </source>
</evidence>
<organism evidence="2 3">
    <name type="scientific">Trichonephila clavipes</name>
    <name type="common">Golden silk orbweaver</name>
    <name type="synonym">Nephila clavipes</name>
    <dbReference type="NCBI Taxonomy" id="2585209"/>
    <lineage>
        <taxon>Eukaryota</taxon>
        <taxon>Metazoa</taxon>
        <taxon>Ecdysozoa</taxon>
        <taxon>Arthropoda</taxon>
        <taxon>Chelicerata</taxon>
        <taxon>Arachnida</taxon>
        <taxon>Araneae</taxon>
        <taxon>Araneomorphae</taxon>
        <taxon>Entelegynae</taxon>
        <taxon>Araneoidea</taxon>
        <taxon>Nephilidae</taxon>
        <taxon>Trichonephila</taxon>
    </lineage>
</organism>
<evidence type="ECO:0000313" key="3">
    <source>
        <dbReference type="Proteomes" id="UP000887159"/>
    </source>
</evidence>
<comment type="caution">
    <text evidence="2">The sequence shown here is derived from an EMBL/GenBank/DDBJ whole genome shotgun (WGS) entry which is preliminary data.</text>
</comment>
<gene>
    <name evidence="2" type="ORF">TNCV_1013381</name>
</gene>
<accession>A0A8X7BAZ6</accession>
<sequence>MICDAEDRGFQMLYDDEIVTSIPEESDPATMKRMETRTTTTTELFLRGVDDTGPPSFRGTKMCKNKSQNVESPPKGPPKKFDTGPTQDYSYASALPP</sequence>
<proteinExistence type="predicted"/>
<reference evidence="2" key="1">
    <citation type="submission" date="2020-08" db="EMBL/GenBank/DDBJ databases">
        <title>Multicomponent nature underlies the extraordinary mechanical properties of spider dragline silk.</title>
        <authorList>
            <person name="Kono N."/>
            <person name="Nakamura H."/>
            <person name="Mori M."/>
            <person name="Yoshida Y."/>
            <person name="Ohtoshi R."/>
            <person name="Malay A.D."/>
            <person name="Moran D.A.P."/>
            <person name="Tomita M."/>
            <person name="Numata K."/>
            <person name="Arakawa K."/>
        </authorList>
    </citation>
    <scope>NUCLEOTIDE SEQUENCE</scope>
</reference>
<feature type="region of interest" description="Disordered" evidence="1">
    <location>
        <begin position="24"/>
        <end position="97"/>
    </location>
</feature>
<evidence type="ECO:0000256" key="1">
    <source>
        <dbReference type="SAM" id="MobiDB-lite"/>
    </source>
</evidence>
<dbReference type="Proteomes" id="UP000887159">
    <property type="component" value="Unassembled WGS sequence"/>
</dbReference>
<dbReference type="AlphaFoldDB" id="A0A8X7BAZ6"/>